<dbReference type="Pfam" id="PF06877">
    <property type="entry name" value="RraB"/>
    <property type="match status" value="1"/>
</dbReference>
<dbReference type="EMBL" id="FLUQ01000002">
    <property type="protein sequence ID" value="SBW04625.1"/>
    <property type="molecule type" value="Genomic_DNA"/>
</dbReference>
<gene>
    <name evidence="3" type="ORF">KL86DPRO_20347</name>
</gene>
<dbReference type="InterPro" id="IPR009671">
    <property type="entry name" value="RraB_dom"/>
</dbReference>
<feature type="domain" description="DUF695" evidence="1">
    <location>
        <begin position="3"/>
        <end position="133"/>
    </location>
</feature>
<feature type="domain" description="Regulator of ribonuclease activity B" evidence="2">
    <location>
        <begin position="144"/>
        <end position="237"/>
    </location>
</feature>
<name>A0A212JZE4_9DELT</name>
<reference evidence="3" key="1">
    <citation type="submission" date="2016-04" db="EMBL/GenBank/DDBJ databases">
        <authorList>
            <person name="Evans L.H."/>
            <person name="Alamgir A."/>
            <person name="Owens N."/>
            <person name="Weber N.D."/>
            <person name="Virtaneva K."/>
            <person name="Barbian K."/>
            <person name="Babar A."/>
            <person name="Rosenke K."/>
        </authorList>
    </citation>
    <scope>NUCLEOTIDE SEQUENCE</scope>
    <source>
        <strain evidence="3">86</strain>
    </source>
</reference>
<dbReference type="Gene3D" id="3.30.70.970">
    <property type="entry name" value="RraB-like"/>
    <property type="match status" value="1"/>
</dbReference>
<sequence>MSDDWDVYFTHVDDKPASMLLDLDIEAPIPGMSIMAYVTLDFLDPDENGMSKRGEYDKLMEIEDALVPALTHETCMFVGRCTTGGQRDFFFYMDNAKGVEDKVEAVMAKFDEYAWDMGLVEEPGWDTYLEFLYPDEQGMDTIWNNRVRRQLAENGDNMAAPREIDHWLFFPSAADREAFVSEVKAENFRVKNVDDNPEKPFGLLAQRDDAPDDIDDVTWPLRELAGAHGGTYDGWGCSVVKGSE</sequence>
<organism evidence="3">
    <name type="scientific">uncultured delta proteobacterium</name>
    <dbReference type="NCBI Taxonomy" id="34034"/>
    <lineage>
        <taxon>Bacteria</taxon>
        <taxon>Deltaproteobacteria</taxon>
        <taxon>environmental samples</taxon>
    </lineage>
</organism>
<dbReference type="InterPro" id="IPR016097">
    <property type="entry name" value="DUF695"/>
</dbReference>
<accession>A0A212JZE4</accession>
<evidence type="ECO:0000259" key="1">
    <source>
        <dbReference type="Pfam" id="PF05117"/>
    </source>
</evidence>
<evidence type="ECO:0000313" key="3">
    <source>
        <dbReference type="EMBL" id="SBW04625.1"/>
    </source>
</evidence>
<dbReference type="AlphaFoldDB" id="A0A212JZE4"/>
<dbReference type="SUPFAM" id="SSF89946">
    <property type="entry name" value="Hypothetical protein VC0424"/>
    <property type="match status" value="1"/>
</dbReference>
<proteinExistence type="predicted"/>
<evidence type="ECO:0008006" key="4">
    <source>
        <dbReference type="Google" id="ProtNLM"/>
    </source>
</evidence>
<dbReference type="InterPro" id="IPR036701">
    <property type="entry name" value="RraB-like_sf"/>
</dbReference>
<evidence type="ECO:0000259" key="2">
    <source>
        <dbReference type="Pfam" id="PF06877"/>
    </source>
</evidence>
<protein>
    <recommendedName>
        <fullName evidence="4">DUF695 domain-containing protein</fullName>
    </recommendedName>
</protein>
<dbReference type="Pfam" id="PF05117">
    <property type="entry name" value="DUF695"/>
    <property type="match status" value="1"/>
</dbReference>